<dbReference type="EMBL" id="CP093361">
    <property type="protein sequence ID" value="UQS86785.1"/>
    <property type="molecule type" value="Genomic_DNA"/>
</dbReference>
<keyword evidence="4 5" id="KW-0472">Membrane</keyword>
<protein>
    <submittedName>
        <fullName evidence="6">CvpA family protein</fullName>
    </submittedName>
</protein>
<dbReference type="RefSeq" id="WP_260116588.1">
    <property type="nucleotide sequence ID" value="NZ_CP093361.1"/>
</dbReference>
<dbReference type="InterPro" id="IPR003825">
    <property type="entry name" value="Colicin-V_CvpA"/>
</dbReference>
<dbReference type="AlphaFoldDB" id="A0A976RS70"/>
<keyword evidence="2 5" id="KW-0812">Transmembrane</keyword>
<dbReference type="Proteomes" id="UP000831181">
    <property type="component" value="Chromosome"/>
</dbReference>
<feature type="transmembrane region" description="Helical" evidence="5">
    <location>
        <begin position="60"/>
        <end position="78"/>
    </location>
</feature>
<dbReference type="Pfam" id="PF02674">
    <property type="entry name" value="Colicin_V"/>
    <property type="match status" value="1"/>
</dbReference>
<evidence type="ECO:0000256" key="1">
    <source>
        <dbReference type="ARBA" id="ARBA00004141"/>
    </source>
</evidence>
<dbReference type="GO" id="GO:0016020">
    <property type="term" value="C:membrane"/>
    <property type="evidence" value="ECO:0007669"/>
    <property type="project" value="UniProtKB-SubCell"/>
</dbReference>
<sequence>MLTIIILILLFCGVMIGFHRGLVASLVIIAGYVISFWAAWQFSVYPRHWILTLLQSASPAIVSSIAFFATFLVCYLLVMRIGRILKTAVQLPILKQINGLLGGVAGFIMCYGLIWISLNFLILQNADWFATQYAHSTVAQMIVNQTPTITHNAIDKWLHSN</sequence>
<reference evidence="6" key="1">
    <citation type="journal article" date="2022" name="Int. J. Syst. Evol. Microbiol.">
        <title>Apilactobacillus apisilvae sp. nov., Nicolia spurrieriana gen. nov. sp. nov., Bombilactobacillus folatiphilus sp. nov. and Bombilactobacillus thymidiniphilus sp. nov., four new lactic acid bacterial isolates from stingless bees Tetragonula carbonaria and Austroplebeia australis.</title>
        <authorList>
            <person name="Oliphant S.A."/>
            <person name="Watson-Haigh N.S."/>
            <person name="Sumby K.M."/>
            <person name="Gardner J."/>
            <person name="Groom S."/>
            <person name="Jiranek V."/>
        </authorList>
    </citation>
    <scope>NUCLEOTIDE SEQUENCE</scope>
    <source>
        <strain evidence="6">SGEP1_A5</strain>
    </source>
</reference>
<evidence type="ECO:0000313" key="7">
    <source>
        <dbReference type="Proteomes" id="UP000831181"/>
    </source>
</evidence>
<name>A0A976RS70_9LACO</name>
<comment type="subcellular location">
    <subcellularLocation>
        <location evidence="1">Membrane</location>
        <topology evidence="1">Multi-pass membrane protein</topology>
    </subcellularLocation>
</comment>
<proteinExistence type="predicted"/>
<feature type="transmembrane region" description="Helical" evidence="5">
    <location>
        <begin position="99"/>
        <end position="123"/>
    </location>
</feature>
<feature type="transmembrane region" description="Helical" evidence="5">
    <location>
        <begin position="7"/>
        <end position="40"/>
    </location>
</feature>
<dbReference type="KEGG" id="lbe:MOO44_07920"/>
<keyword evidence="3 5" id="KW-1133">Transmembrane helix</keyword>
<dbReference type="GO" id="GO:0009403">
    <property type="term" value="P:toxin biosynthetic process"/>
    <property type="evidence" value="ECO:0007669"/>
    <property type="project" value="InterPro"/>
</dbReference>
<keyword evidence="7" id="KW-1185">Reference proteome</keyword>
<dbReference type="PANTHER" id="PTHR37306">
    <property type="entry name" value="COLICIN V PRODUCTION PROTEIN"/>
    <property type="match status" value="1"/>
</dbReference>
<evidence type="ECO:0000256" key="2">
    <source>
        <dbReference type="ARBA" id="ARBA00022692"/>
    </source>
</evidence>
<evidence type="ECO:0000313" key="6">
    <source>
        <dbReference type="EMBL" id="UQS86785.1"/>
    </source>
</evidence>
<dbReference type="PANTHER" id="PTHR37306:SF1">
    <property type="entry name" value="COLICIN V PRODUCTION PROTEIN"/>
    <property type="match status" value="1"/>
</dbReference>
<gene>
    <name evidence="6" type="ORF">MOO44_07920</name>
</gene>
<evidence type="ECO:0000256" key="4">
    <source>
        <dbReference type="ARBA" id="ARBA00023136"/>
    </source>
</evidence>
<evidence type="ECO:0000256" key="3">
    <source>
        <dbReference type="ARBA" id="ARBA00022989"/>
    </source>
</evidence>
<evidence type="ECO:0000256" key="5">
    <source>
        <dbReference type="SAM" id="Phobius"/>
    </source>
</evidence>
<accession>A0A976RS70</accession>
<organism evidence="6 7">
    <name type="scientific">Nicoliella spurrieriana</name>
    <dbReference type="NCBI Taxonomy" id="2925830"/>
    <lineage>
        <taxon>Bacteria</taxon>
        <taxon>Bacillati</taxon>
        <taxon>Bacillota</taxon>
        <taxon>Bacilli</taxon>
        <taxon>Lactobacillales</taxon>
        <taxon>Lactobacillaceae</taxon>
        <taxon>Nicoliella</taxon>
    </lineage>
</organism>